<dbReference type="PANTHER" id="PTHR39193:SF1">
    <property type="entry name" value="5-DEOXY-GLUCURONATE ISOMERASE"/>
    <property type="match status" value="1"/>
</dbReference>
<dbReference type="PIRSF" id="PIRSF036628">
    <property type="entry name" value="IolB"/>
    <property type="match status" value="1"/>
</dbReference>
<dbReference type="AlphaFoldDB" id="A0A8F9TU90"/>
<dbReference type="Gene3D" id="2.60.120.10">
    <property type="entry name" value="Jelly Rolls"/>
    <property type="match status" value="2"/>
</dbReference>
<dbReference type="RefSeq" id="WP_220162654.1">
    <property type="nucleotide sequence ID" value="NZ_CP080507.1"/>
</dbReference>
<evidence type="ECO:0000256" key="1">
    <source>
        <dbReference type="ARBA" id="ARBA00023235"/>
    </source>
</evidence>
<dbReference type="Pfam" id="PF04962">
    <property type="entry name" value="KduI"/>
    <property type="match status" value="1"/>
</dbReference>
<proteinExistence type="predicted"/>
<reference evidence="2" key="1">
    <citation type="submission" date="2021-08" db="EMBL/GenBank/DDBJ databases">
        <title>Genome of a novel bacterium of the phylum Verrucomicrobia, Oleiharenicola sp. KSB-15.</title>
        <authorList>
            <person name="Chung J.-H."/>
            <person name="Ahn J.-H."/>
            <person name="Yoon Y."/>
            <person name="Kim D.-Y."/>
            <person name="An S.-H."/>
            <person name="Park I."/>
            <person name="Yeon J."/>
        </authorList>
    </citation>
    <scope>NUCLEOTIDE SEQUENCE</scope>
    <source>
        <strain evidence="2">KSB-15</strain>
    </source>
</reference>
<dbReference type="Proteomes" id="UP000825051">
    <property type="component" value="Chromosome"/>
</dbReference>
<keyword evidence="3" id="KW-1185">Reference proteome</keyword>
<dbReference type="KEGG" id="ole:K0B96_00640"/>
<keyword evidence="1 2" id="KW-0413">Isomerase</keyword>
<organism evidence="2 3">
    <name type="scientific">Horticoccus luteus</name>
    <dbReference type="NCBI Taxonomy" id="2862869"/>
    <lineage>
        <taxon>Bacteria</taxon>
        <taxon>Pseudomonadati</taxon>
        <taxon>Verrucomicrobiota</taxon>
        <taxon>Opitutia</taxon>
        <taxon>Opitutales</taxon>
        <taxon>Opitutaceae</taxon>
        <taxon>Horticoccus</taxon>
    </lineage>
</organism>
<dbReference type="GO" id="GO:0019310">
    <property type="term" value="P:inositol catabolic process"/>
    <property type="evidence" value="ECO:0007669"/>
    <property type="project" value="InterPro"/>
</dbReference>
<sequence length="279" mass="30576">MPRIIRAQDNRNEPLITPGRHGATLSYFNLIRLAAGQSHTYEAADCETICVVLSGRAEIAAGGQTFGGIGERADVWSGPADSVYCGTSARATVRALRDGTEVAVAGGICRQPRAPFHLPPAEVERVDVGSLETHTRRSLFHVLGHNARERTCNLQVCEIYPAAGCWSGVPPHKHDTERPPEETDFEEIYHYRFRPETGFGAQLIYEPDGTSTAAMTRHGDTYLVDRGYHPTVTAPGYEGYLFAILVGRHQRSLVPYFDPAHGHLTAGTPGLEKMRANLK</sequence>
<accession>A0A8F9TU90</accession>
<dbReference type="SUPFAM" id="SSF51182">
    <property type="entry name" value="RmlC-like cupins"/>
    <property type="match status" value="1"/>
</dbReference>
<dbReference type="InterPro" id="IPR024203">
    <property type="entry name" value="Deoxy-glucuronate_isom_IolB"/>
</dbReference>
<evidence type="ECO:0000313" key="2">
    <source>
        <dbReference type="EMBL" id="QYM79155.1"/>
    </source>
</evidence>
<protein>
    <submittedName>
        <fullName evidence="2">5-deoxy-glucuronate isomerase</fullName>
    </submittedName>
</protein>
<dbReference type="InterPro" id="IPR011051">
    <property type="entry name" value="RmlC_Cupin_sf"/>
</dbReference>
<dbReference type="EMBL" id="CP080507">
    <property type="protein sequence ID" value="QYM79155.1"/>
    <property type="molecule type" value="Genomic_DNA"/>
</dbReference>
<dbReference type="PANTHER" id="PTHR39193">
    <property type="entry name" value="5-DEOXY-GLUCURONATE ISOMERASE"/>
    <property type="match status" value="1"/>
</dbReference>
<dbReference type="InterPro" id="IPR014710">
    <property type="entry name" value="RmlC-like_jellyroll"/>
</dbReference>
<name>A0A8F9TU90_9BACT</name>
<evidence type="ECO:0000313" key="3">
    <source>
        <dbReference type="Proteomes" id="UP000825051"/>
    </source>
</evidence>
<dbReference type="InterPro" id="IPR021120">
    <property type="entry name" value="KduI/IolB_isomerase"/>
</dbReference>
<gene>
    <name evidence="2" type="ORF">K0B96_00640</name>
</gene>
<dbReference type="GO" id="GO:0008880">
    <property type="term" value="F:glucuronate isomerase activity"/>
    <property type="evidence" value="ECO:0007669"/>
    <property type="project" value="InterPro"/>
</dbReference>